<dbReference type="EMBL" id="SLWS01000007">
    <property type="protein sequence ID" value="TCO55868.1"/>
    <property type="molecule type" value="Genomic_DNA"/>
</dbReference>
<dbReference type="RefSeq" id="WP_132122012.1">
    <property type="nucleotide sequence ID" value="NZ_SLWS01000007.1"/>
</dbReference>
<dbReference type="Proteomes" id="UP000295680">
    <property type="component" value="Unassembled WGS sequence"/>
</dbReference>
<feature type="transmembrane region" description="Helical" evidence="1">
    <location>
        <begin position="75"/>
        <end position="94"/>
    </location>
</feature>
<evidence type="ECO:0000313" key="3">
    <source>
        <dbReference type="Proteomes" id="UP000295680"/>
    </source>
</evidence>
<keyword evidence="3" id="KW-1185">Reference proteome</keyword>
<evidence type="ECO:0000313" key="2">
    <source>
        <dbReference type="EMBL" id="TCO55868.1"/>
    </source>
</evidence>
<comment type="caution">
    <text evidence="2">The sequence shown here is derived from an EMBL/GenBank/DDBJ whole genome shotgun (WGS) entry which is preliminary data.</text>
</comment>
<organism evidence="2 3">
    <name type="scientific">Actinocrispum wychmicini</name>
    <dbReference type="NCBI Taxonomy" id="1213861"/>
    <lineage>
        <taxon>Bacteria</taxon>
        <taxon>Bacillati</taxon>
        <taxon>Actinomycetota</taxon>
        <taxon>Actinomycetes</taxon>
        <taxon>Pseudonocardiales</taxon>
        <taxon>Pseudonocardiaceae</taxon>
        <taxon>Actinocrispum</taxon>
    </lineage>
</organism>
<evidence type="ECO:0000256" key="1">
    <source>
        <dbReference type="SAM" id="Phobius"/>
    </source>
</evidence>
<gene>
    <name evidence="2" type="ORF">EV192_107291</name>
</gene>
<feature type="transmembrane region" description="Helical" evidence="1">
    <location>
        <begin position="46"/>
        <end position="66"/>
    </location>
</feature>
<keyword evidence="1" id="KW-1133">Transmembrane helix</keyword>
<proteinExistence type="predicted"/>
<keyword evidence="1" id="KW-0472">Membrane</keyword>
<reference evidence="2 3" key="1">
    <citation type="submission" date="2019-03" db="EMBL/GenBank/DDBJ databases">
        <title>Genomic Encyclopedia of Type Strains, Phase IV (KMG-IV): sequencing the most valuable type-strain genomes for metagenomic binning, comparative biology and taxonomic classification.</title>
        <authorList>
            <person name="Goeker M."/>
        </authorList>
    </citation>
    <scope>NUCLEOTIDE SEQUENCE [LARGE SCALE GENOMIC DNA]</scope>
    <source>
        <strain evidence="2 3">DSM 45934</strain>
    </source>
</reference>
<feature type="transmembrane region" description="Helical" evidence="1">
    <location>
        <begin position="21"/>
        <end position="40"/>
    </location>
</feature>
<keyword evidence="1" id="KW-0812">Transmembrane</keyword>
<sequence>MGQTAVVTPDPPGAPARDGRWLGIAAVVLGGFAVVLPLAPADLTGLRAWIGLPFALPGLLAGLAGLSGRRRGKDFAVTGTILCVIATVLAIIMLSNAPKPAAAVDGPGDHTNEVLRDSLDVRLGDVWYDDPDSSRMYLIATLYNKGPDAARFSVEIENKHLPSGNTCGVSVSTDNLAPGASYQVEVGSCQSVKQGKRWLSFRVSKANKIRS</sequence>
<dbReference type="AlphaFoldDB" id="A0A4R2JG72"/>
<protein>
    <submittedName>
        <fullName evidence="2">Uncharacterized protein</fullName>
    </submittedName>
</protein>
<accession>A0A4R2JG72</accession>
<name>A0A4R2JG72_9PSEU</name>